<keyword evidence="2" id="KW-0449">Lipoprotein</keyword>
<dbReference type="Proteomes" id="UP000028725">
    <property type="component" value="Unassembled WGS sequence"/>
</dbReference>
<name>A0A085W6M3_9BACT</name>
<dbReference type="EMBL" id="JMCB01000018">
    <property type="protein sequence ID" value="KFE63336.1"/>
    <property type="molecule type" value="Genomic_DNA"/>
</dbReference>
<comment type="caution">
    <text evidence="2">The sequence shown here is derived from an EMBL/GenBank/DDBJ whole genome shotgun (WGS) entry which is preliminary data.</text>
</comment>
<proteinExistence type="predicted"/>
<sequence>MPPLNELPPDVPPLNELPPNEPPPCQPSPPPAEDAAHLGAVHAYSQSCRYTLSYSTRVVPDEPHAVTVYDISIDRTQECSCLWASQSTRLMTSYTLPALSIAATDKGVAVSYTHKTSWSTVGSNYIPRYLNIKHIAPDTLATVRDVQWGAWGCESACPPAHIYSGQLSFPNGGDTLRVDGTKSGIIRGEIGSGNSFSALLPSFFTSTTAPSIQASP</sequence>
<evidence type="ECO:0000313" key="3">
    <source>
        <dbReference type="Proteomes" id="UP000028725"/>
    </source>
</evidence>
<evidence type="ECO:0000256" key="1">
    <source>
        <dbReference type="SAM" id="MobiDB-lite"/>
    </source>
</evidence>
<dbReference type="RefSeq" id="WP_157232329.1">
    <property type="nucleotide sequence ID" value="NZ_JMCB01000018.1"/>
</dbReference>
<organism evidence="2 3">
    <name type="scientific">Hyalangium minutum</name>
    <dbReference type="NCBI Taxonomy" id="394096"/>
    <lineage>
        <taxon>Bacteria</taxon>
        <taxon>Pseudomonadati</taxon>
        <taxon>Myxococcota</taxon>
        <taxon>Myxococcia</taxon>
        <taxon>Myxococcales</taxon>
        <taxon>Cystobacterineae</taxon>
        <taxon>Archangiaceae</taxon>
        <taxon>Hyalangium</taxon>
    </lineage>
</organism>
<reference evidence="2 3" key="1">
    <citation type="submission" date="2014-04" db="EMBL/GenBank/DDBJ databases">
        <title>Genome assembly of Hyalangium minutum DSM 14724.</title>
        <authorList>
            <person name="Sharma G."/>
            <person name="Subramanian S."/>
        </authorList>
    </citation>
    <scope>NUCLEOTIDE SEQUENCE [LARGE SCALE GENOMIC DNA]</scope>
    <source>
        <strain evidence="2 3">DSM 14724</strain>
    </source>
</reference>
<dbReference type="AlphaFoldDB" id="A0A085W6M3"/>
<feature type="region of interest" description="Disordered" evidence="1">
    <location>
        <begin position="1"/>
        <end position="34"/>
    </location>
</feature>
<keyword evidence="3" id="KW-1185">Reference proteome</keyword>
<accession>A0A085W6M3</accession>
<feature type="compositionally biased region" description="Pro residues" evidence="1">
    <location>
        <begin position="1"/>
        <end position="32"/>
    </location>
</feature>
<dbReference type="OrthoDB" id="5512641at2"/>
<evidence type="ECO:0000313" key="2">
    <source>
        <dbReference type="EMBL" id="KFE63336.1"/>
    </source>
</evidence>
<protein>
    <submittedName>
        <fullName evidence="2">Putative lipoprotein</fullName>
    </submittedName>
</protein>
<gene>
    <name evidence="2" type="ORF">DB31_2929</name>
</gene>